<evidence type="ECO:0000256" key="1">
    <source>
        <dbReference type="ARBA" id="ARBA00023157"/>
    </source>
</evidence>
<accession>A0A6N7PV14</accession>
<evidence type="ECO:0000313" key="3">
    <source>
        <dbReference type="EMBL" id="MRG95898.1"/>
    </source>
</evidence>
<sequence length="427" mass="45065">MIDGGETLNSNKYIVLIAALLAPACAPDEPSTQPAEKSLLDAPVGGSGIQYRMTSTIAPGVESYGCRLFQVPPEGLVIRGQDVAFGPGGHHVLLYRTPYRQVPSHDEEGVAVDALTEHDCSEGATARWKVDAVLGGSESFGSVGLLHRLPDGVGLVVEPNVVLVMSTHYLNTTSAPLEVDARINVYTMPPEDLRIEAGLLYMDNQALRVAPNSEATARMRCPVPDDVHVVSLQSHMHARGASFEATLLPPAGAATSIYSTTSWQEPPVRELDPPLLLPRGSTLEIRCDFRSGESRPITWGLSSNDEMCQLIGPYFPKNPHFERCEDESGAPAATWVGHGKADGTETAACLKQAVSTEEGEGYAYNDCVLGACPAIAAEVSALVRCQKASRAGACANTCQGESPGDCASCLAGACAAEEQAMCGANCP</sequence>
<reference evidence="3 4" key="1">
    <citation type="submission" date="2019-10" db="EMBL/GenBank/DDBJ databases">
        <title>A soil myxobacterium in the family Polyangiaceae.</title>
        <authorList>
            <person name="Li Y."/>
            <person name="Wang J."/>
        </authorList>
    </citation>
    <scope>NUCLEOTIDE SEQUENCE [LARGE SCALE GENOMIC DNA]</scope>
    <source>
        <strain evidence="3 4">DSM 14734</strain>
    </source>
</reference>
<dbReference type="GO" id="GO:0016715">
    <property type="term" value="F:oxidoreductase activity, acting on paired donors, with incorporation or reduction of molecular oxygen, reduced ascorbate as one donor, and incorporation of one atom of oxygen"/>
    <property type="evidence" value="ECO:0007669"/>
    <property type="project" value="InterPro"/>
</dbReference>
<dbReference type="Pfam" id="PF03712">
    <property type="entry name" value="Cu2_monoox_C"/>
    <property type="match status" value="1"/>
</dbReference>
<dbReference type="InterPro" id="IPR014784">
    <property type="entry name" value="Cu2_ascorb_mOase-like_C"/>
</dbReference>
<dbReference type="SUPFAM" id="SSF49742">
    <property type="entry name" value="PHM/PNGase F"/>
    <property type="match status" value="1"/>
</dbReference>
<dbReference type="Proteomes" id="UP000440224">
    <property type="component" value="Unassembled WGS sequence"/>
</dbReference>
<protein>
    <recommendedName>
        <fullName evidence="2">Copper type II ascorbate-dependent monooxygenase C-terminal domain-containing protein</fullName>
    </recommendedName>
</protein>
<evidence type="ECO:0000313" key="4">
    <source>
        <dbReference type="Proteomes" id="UP000440224"/>
    </source>
</evidence>
<keyword evidence="1" id="KW-1015">Disulfide bond</keyword>
<name>A0A6N7PV14_9BACT</name>
<dbReference type="Gene3D" id="2.60.120.230">
    <property type="match status" value="1"/>
</dbReference>
<dbReference type="OrthoDB" id="5490265at2"/>
<dbReference type="InterPro" id="IPR008977">
    <property type="entry name" value="PHM/PNGase_F_dom_sf"/>
</dbReference>
<dbReference type="AlphaFoldDB" id="A0A6N7PV14"/>
<proteinExistence type="predicted"/>
<comment type="caution">
    <text evidence="3">The sequence shown here is derived from an EMBL/GenBank/DDBJ whole genome shotgun (WGS) entry which is preliminary data.</text>
</comment>
<dbReference type="InterPro" id="IPR024548">
    <property type="entry name" value="Cu2_monoox_C"/>
</dbReference>
<organism evidence="3 4">
    <name type="scientific">Polyangium spumosum</name>
    <dbReference type="NCBI Taxonomy" id="889282"/>
    <lineage>
        <taxon>Bacteria</taxon>
        <taxon>Pseudomonadati</taxon>
        <taxon>Myxococcota</taxon>
        <taxon>Polyangia</taxon>
        <taxon>Polyangiales</taxon>
        <taxon>Polyangiaceae</taxon>
        <taxon>Polyangium</taxon>
    </lineage>
</organism>
<gene>
    <name evidence="3" type="ORF">GF068_28850</name>
</gene>
<keyword evidence="4" id="KW-1185">Reference proteome</keyword>
<evidence type="ECO:0000259" key="2">
    <source>
        <dbReference type="Pfam" id="PF03712"/>
    </source>
</evidence>
<dbReference type="EMBL" id="WJIE01000009">
    <property type="protein sequence ID" value="MRG95898.1"/>
    <property type="molecule type" value="Genomic_DNA"/>
</dbReference>
<feature type="domain" description="Copper type II ascorbate-dependent monooxygenase C-terminal" evidence="2">
    <location>
        <begin position="222"/>
        <end position="326"/>
    </location>
</feature>